<keyword evidence="3" id="KW-1185">Reference proteome</keyword>
<sequence length="76" mass="8552">MMTMAGSSLATHDIDRKERGSATGSLLLLMFSLQTALFPLRYAISLICFFFSPASPLQNYFSALEPPRDLYKYPKL</sequence>
<organism evidence="2 3">
    <name type="scientific">Penicillium freii</name>
    <dbReference type="NCBI Taxonomy" id="48697"/>
    <lineage>
        <taxon>Eukaryota</taxon>
        <taxon>Fungi</taxon>
        <taxon>Dikarya</taxon>
        <taxon>Ascomycota</taxon>
        <taxon>Pezizomycotina</taxon>
        <taxon>Eurotiomycetes</taxon>
        <taxon>Eurotiomycetidae</taxon>
        <taxon>Eurotiales</taxon>
        <taxon>Aspergillaceae</taxon>
        <taxon>Penicillium</taxon>
    </lineage>
</organism>
<keyword evidence="1" id="KW-0472">Membrane</keyword>
<dbReference type="AlphaFoldDB" id="A0A124GQA0"/>
<feature type="transmembrane region" description="Helical" evidence="1">
    <location>
        <begin position="26"/>
        <end position="52"/>
    </location>
</feature>
<accession>A0A124GQA0</accession>
<reference evidence="2 3" key="1">
    <citation type="submission" date="2015-10" db="EMBL/GenBank/DDBJ databases">
        <title>Genome sequencing of Penicillium freii.</title>
        <authorList>
            <person name="Nguyen H.D."/>
            <person name="Visagie C.M."/>
            <person name="Seifert K.A."/>
        </authorList>
    </citation>
    <scope>NUCLEOTIDE SEQUENCE [LARGE SCALE GENOMIC DNA]</scope>
    <source>
        <strain evidence="2 3">DAOM 242723</strain>
    </source>
</reference>
<proteinExistence type="predicted"/>
<evidence type="ECO:0000313" key="2">
    <source>
        <dbReference type="EMBL" id="KUM57456.1"/>
    </source>
</evidence>
<comment type="caution">
    <text evidence="2">The sequence shown here is derived from an EMBL/GenBank/DDBJ whole genome shotgun (WGS) entry which is preliminary data.</text>
</comment>
<keyword evidence="1" id="KW-0812">Transmembrane</keyword>
<name>A0A124GQA0_PENFR</name>
<keyword evidence="1" id="KW-1133">Transmembrane helix</keyword>
<protein>
    <submittedName>
        <fullName evidence="2">Uncharacterized protein</fullName>
    </submittedName>
</protein>
<gene>
    <name evidence="2" type="ORF">ACN42_g9727</name>
</gene>
<evidence type="ECO:0000256" key="1">
    <source>
        <dbReference type="SAM" id="Phobius"/>
    </source>
</evidence>
<evidence type="ECO:0000313" key="3">
    <source>
        <dbReference type="Proteomes" id="UP000055045"/>
    </source>
</evidence>
<dbReference type="EMBL" id="LLXE01000363">
    <property type="protein sequence ID" value="KUM57456.1"/>
    <property type="molecule type" value="Genomic_DNA"/>
</dbReference>
<dbReference type="Proteomes" id="UP000055045">
    <property type="component" value="Unassembled WGS sequence"/>
</dbReference>